<reference evidence="2" key="1">
    <citation type="submission" date="2014-11" db="EMBL/GenBank/DDBJ databases">
        <authorList>
            <person name="Amaro Gonzalez C."/>
        </authorList>
    </citation>
    <scope>NUCLEOTIDE SEQUENCE</scope>
</reference>
<organism evidence="2">
    <name type="scientific">Anguilla anguilla</name>
    <name type="common">European freshwater eel</name>
    <name type="synonym">Muraena anguilla</name>
    <dbReference type="NCBI Taxonomy" id="7936"/>
    <lineage>
        <taxon>Eukaryota</taxon>
        <taxon>Metazoa</taxon>
        <taxon>Chordata</taxon>
        <taxon>Craniata</taxon>
        <taxon>Vertebrata</taxon>
        <taxon>Euteleostomi</taxon>
        <taxon>Actinopterygii</taxon>
        <taxon>Neopterygii</taxon>
        <taxon>Teleostei</taxon>
        <taxon>Anguilliformes</taxon>
        <taxon>Anguillidae</taxon>
        <taxon>Anguilla</taxon>
    </lineage>
</organism>
<protein>
    <submittedName>
        <fullName evidence="2">Uncharacterized protein</fullName>
    </submittedName>
</protein>
<reference evidence="2" key="2">
    <citation type="journal article" date="2015" name="Fish Shellfish Immunol.">
        <title>Early steps in the European eel (Anguilla anguilla)-Vibrio vulnificus interaction in the gills: Role of the RtxA13 toxin.</title>
        <authorList>
            <person name="Callol A."/>
            <person name="Pajuelo D."/>
            <person name="Ebbesson L."/>
            <person name="Teles M."/>
            <person name="MacKenzie S."/>
            <person name="Amaro C."/>
        </authorList>
    </citation>
    <scope>NUCLEOTIDE SEQUENCE</scope>
</reference>
<accession>A0A0E9QYZ6</accession>
<sequence length="24" mass="2948">MRQNTPHRTKHKNVKKTNKFKLVN</sequence>
<dbReference type="AlphaFoldDB" id="A0A0E9QYZ6"/>
<feature type="region of interest" description="Disordered" evidence="1">
    <location>
        <begin position="1"/>
        <end position="24"/>
    </location>
</feature>
<name>A0A0E9QYZ6_ANGAN</name>
<dbReference type="EMBL" id="GBXM01086406">
    <property type="protein sequence ID" value="JAH22171.1"/>
    <property type="molecule type" value="Transcribed_RNA"/>
</dbReference>
<evidence type="ECO:0000256" key="1">
    <source>
        <dbReference type="SAM" id="MobiDB-lite"/>
    </source>
</evidence>
<proteinExistence type="predicted"/>
<evidence type="ECO:0000313" key="2">
    <source>
        <dbReference type="EMBL" id="JAH22171.1"/>
    </source>
</evidence>